<organism evidence="7 8">
    <name type="scientific">Hibiscus sabdariffa</name>
    <name type="common">roselle</name>
    <dbReference type="NCBI Taxonomy" id="183260"/>
    <lineage>
        <taxon>Eukaryota</taxon>
        <taxon>Viridiplantae</taxon>
        <taxon>Streptophyta</taxon>
        <taxon>Embryophyta</taxon>
        <taxon>Tracheophyta</taxon>
        <taxon>Spermatophyta</taxon>
        <taxon>Magnoliopsida</taxon>
        <taxon>eudicotyledons</taxon>
        <taxon>Gunneridae</taxon>
        <taxon>Pentapetalae</taxon>
        <taxon>rosids</taxon>
        <taxon>malvids</taxon>
        <taxon>Malvales</taxon>
        <taxon>Malvaceae</taxon>
        <taxon>Malvoideae</taxon>
        <taxon>Hibiscus</taxon>
    </lineage>
</organism>
<evidence type="ECO:0000313" key="8">
    <source>
        <dbReference type="Proteomes" id="UP001396334"/>
    </source>
</evidence>
<dbReference type="Gene3D" id="3.40.50.300">
    <property type="entry name" value="P-loop containing nucleotide triphosphate hydrolases"/>
    <property type="match status" value="1"/>
</dbReference>
<feature type="domain" description="Disease resistance protein At4g27190-like leucine-rich repeats" evidence="6">
    <location>
        <begin position="1045"/>
        <end position="1192"/>
    </location>
</feature>
<feature type="domain" description="Disease resistance protein At4g27190-like leucine-rich repeats" evidence="6">
    <location>
        <begin position="755"/>
        <end position="869"/>
    </location>
</feature>
<feature type="domain" description="Disease resistance protein At4g27190-like leucine-rich repeats" evidence="6">
    <location>
        <begin position="1310"/>
        <end position="1411"/>
    </location>
</feature>
<dbReference type="Gene3D" id="3.80.10.10">
    <property type="entry name" value="Ribonuclease Inhibitor"/>
    <property type="match status" value="4"/>
</dbReference>
<keyword evidence="3" id="KW-0611">Plant defense</keyword>
<dbReference type="SUPFAM" id="SSF52058">
    <property type="entry name" value="L domain-like"/>
    <property type="match status" value="1"/>
</dbReference>
<evidence type="ECO:0000256" key="2">
    <source>
        <dbReference type="ARBA" id="ARBA00022741"/>
    </source>
</evidence>
<dbReference type="PANTHER" id="PTHR33463:SF149">
    <property type="entry name" value="NB-ARC DOMAIN-CONTAINING PROTEIN"/>
    <property type="match status" value="1"/>
</dbReference>
<dbReference type="PRINTS" id="PR00364">
    <property type="entry name" value="DISEASERSIST"/>
</dbReference>
<dbReference type="PANTHER" id="PTHR33463">
    <property type="entry name" value="NB-ARC DOMAIN-CONTAINING PROTEIN-RELATED"/>
    <property type="match status" value="1"/>
</dbReference>
<dbReference type="InterPro" id="IPR002182">
    <property type="entry name" value="NB-ARC"/>
</dbReference>
<feature type="domain" description="NB-ARC" evidence="5">
    <location>
        <begin position="177"/>
        <end position="333"/>
    </location>
</feature>
<keyword evidence="8" id="KW-1185">Reference proteome</keyword>
<dbReference type="Pfam" id="PF23247">
    <property type="entry name" value="LRR_RPS2"/>
    <property type="match status" value="4"/>
</dbReference>
<dbReference type="Pfam" id="PF00931">
    <property type="entry name" value="NB-ARC"/>
    <property type="match status" value="1"/>
</dbReference>
<feature type="domain" description="Disease resistance protein At4g27190-like leucine-rich repeats" evidence="6">
    <location>
        <begin position="926"/>
        <end position="994"/>
    </location>
</feature>
<evidence type="ECO:0000256" key="1">
    <source>
        <dbReference type="ARBA" id="ARBA00008894"/>
    </source>
</evidence>
<dbReference type="InterPro" id="IPR042197">
    <property type="entry name" value="Apaf_helical"/>
</dbReference>
<keyword evidence="2" id="KW-0547">Nucleotide-binding</keyword>
<keyword evidence="4" id="KW-0067">ATP-binding</keyword>
<reference evidence="7 8" key="1">
    <citation type="journal article" date="2024" name="G3 (Bethesda)">
        <title>Genome assembly of Hibiscus sabdariffa L. provides insights into metabolisms of medicinal natural products.</title>
        <authorList>
            <person name="Kim T."/>
        </authorList>
    </citation>
    <scope>NUCLEOTIDE SEQUENCE [LARGE SCALE GENOMIC DNA]</scope>
    <source>
        <strain evidence="7">TK-2024</strain>
        <tissue evidence="7">Old leaves</tissue>
    </source>
</reference>
<dbReference type="InterPro" id="IPR057135">
    <property type="entry name" value="At4g27190-like_LRR"/>
</dbReference>
<evidence type="ECO:0000259" key="5">
    <source>
        <dbReference type="Pfam" id="PF00931"/>
    </source>
</evidence>
<evidence type="ECO:0000313" key="7">
    <source>
        <dbReference type="EMBL" id="KAK9017189.1"/>
    </source>
</evidence>
<name>A0ABR2RWE3_9ROSI</name>
<dbReference type="SUPFAM" id="SSF52540">
    <property type="entry name" value="P-loop containing nucleoside triphosphate hydrolases"/>
    <property type="match status" value="1"/>
</dbReference>
<dbReference type="InterPro" id="IPR027417">
    <property type="entry name" value="P-loop_NTPase"/>
</dbReference>
<evidence type="ECO:0000256" key="4">
    <source>
        <dbReference type="ARBA" id="ARBA00022840"/>
    </source>
</evidence>
<dbReference type="EMBL" id="JBBPBN010000020">
    <property type="protein sequence ID" value="KAK9017189.1"/>
    <property type="molecule type" value="Genomic_DNA"/>
</dbReference>
<comment type="caution">
    <text evidence="7">The sequence shown here is derived from an EMBL/GenBank/DDBJ whole genome shotgun (WGS) entry which is preliminary data.</text>
</comment>
<dbReference type="InterPro" id="IPR032675">
    <property type="entry name" value="LRR_dom_sf"/>
</dbReference>
<dbReference type="Proteomes" id="UP001396334">
    <property type="component" value="Unassembled WGS sequence"/>
</dbReference>
<evidence type="ECO:0000256" key="3">
    <source>
        <dbReference type="ARBA" id="ARBA00022821"/>
    </source>
</evidence>
<dbReference type="SUPFAM" id="SSF52047">
    <property type="entry name" value="RNI-like"/>
    <property type="match status" value="2"/>
</dbReference>
<gene>
    <name evidence="7" type="ORF">V6N11_079671</name>
</gene>
<accession>A0ABR2RWE3</accession>
<sequence length="1462" mass="165865">MEAPISIVGSICGSIAGIATESAVGPITRQLSYLFKHKTKFQNLRTKVQELKVAAQRVQQSVHQATMNGEEIFDDVEKWLTAVNEKISDQAAAQLEEDEEKSKRRCFAGCCPDLKSHYQHSKKAQTEAETIGRLLNEKDQFINRVSYRTSVQAIGINRPVKEYVSFESRIGTFNGVMAALEDDNVNKVGVLGMGGVGKTTLVKEIAIQAKEKLSFTAVVFAAVTQTPNMLDIQSKIAEKLNLKFDETDVDVRAARLHQRLRTEKKVFIILDDIWVTLNLEALGVPSADEHKGCKILMTSRSLDVLKSMDASQNLSIETLHEDEAQNLFKNIAGNIVERPDLQSIAVAVAKRCGRLPIAIATIAKALKHKQNLFEWRNALRQLSKPSKGNFKGIAAEAYSAIELSYKFLDEKVQPIFLLSSIMGHDVAIEDLLRYARGLGLFHDVKGMEETRDEVLTLVTNLKASCLLLDGSDPTRFDMHDVVCDVAISIASRDLGWLVSTKEDVYEIWSDEDIMRGCNLVSLPNAKVSELPDKLECPNLTLFSMHGALEIPNNFFNGIQRLKVLNFANMHFTSLPSSIGSLKTLSSLCLIDCDLEDIVILGELKHLEILDFRKSRIAILPKEIGQLTMLKLLDLSDCESLEVISPGILSSLTRLEELYLYDSFDGWEVEGIDDPRSNACLVELQHSFCLTTLEVHTRDVQAMLKDNIFFAKLERYKISIGDDKWFWYDEIGIKTSRMLKLKMNRCVNLYHGIKRLLKTTQSLYLDGVKDVREILYDSITEGFPDLKHLRISDVSDIKVVLNYMMSVPCLESLFLCNLTDLGAICDDQLKAGSFERLRIIKVRRCEMKNLFSSTETKLHQLEQIEVFNCDNMIGLIVVKEETGDNEILEFRQLRSVVLGALNSFKSLWYSEKTLESVPCLFDKKVSCPTLEKLYLKSVSGIEKIWNDDQLHVMPFGVQSLERLTIDECHKLKYVFASSMIKSFVQLKTLHISNCGEMDEELNICHCPVLKTLHCDSTDIDTKSGDNISLNQRQHFFNEKVILPVLEQLNIENMDNLERLWPNQHSQHSFSKLTSIWLGGCPKLLDVFPSGMLTRFQRLNQLSIRNCKSVEEIIFESHPQEEKGSSSSAMQSFSPHLIQSAVITFEFSRLTSLIFEALPNLRSTHREMLTINWPSLKEMEVKGCDKVEILFASQETTGFRIQQPLFWVNQFTFPKLHQLTLGWNVGVKETWHSDGQQLVSHHFPNLEVVELVNYTDRVLPPPSYLIPLLSSPNLQTLEIRRCSFQEMMFQSEEGGEEKSAWVRKINLVPSFVSLRNLVTLKVEQCHGIIKLITHSTAKSLVQLREMSIKYCRNIEEIIQGVDNDDDEIHLPQLNHLELIDLPKLESFSSSRNHTFGFPSLQTVIVHKCPKMKMFSPGHSNTPMLHKVWLDRSRNEEVGKAVLIAPYNNSSEKSVITGDHDRMTH</sequence>
<dbReference type="InterPro" id="IPR050905">
    <property type="entry name" value="Plant_NBS-LRR"/>
</dbReference>
<evidence type="ECO:0000259" key="6">
    <source>
        <dbReference type="Pfam" id="PF23247"/>
    </source>
</evidence>
<protein>
    <recommendedName>
        <fullName evidence="9">AAA+ ATPase domain-containing protein</fullName>
    </recommendedName>
</protein>
<comment type="similarity">
    <text evidence="1">Belongs to the disease resistance NB-LRR family.</text>
</comment>
<evidence type="ECO:0008006" key="9">
    <source>
        <dbReference type="Google" id="ProtNLM"/>
    </source>
</evidence>
<dbReference type="Gene3D" id="1.10.8.430">
    <property type="entry name" value="Helical domain of apoptotic protease-activating factors"/>
    <property type="match status" value="1"/>
</dbReference>
<proteinExistence type="inferred from homology"/>